<dbReference type="AlphaFoldDB" id="A0A223KPR5"/>
<name>A0A223KPR5_9BACI</name>
<dbReference type="PANTHER" id="PTHR43798">
    <property type="entry name" value="MONOACYLGLYCEROL LIPASE"/>
    <property type="match status" value="1"/>
</dbReference>
<dbReference type="EMBL" id="CP018866">
    <property type="protein sequence ID" value="AST91515.1"/>
    <property type="molecule type" value="Genomic_DNA"/>
</dbReference>
<feature type="domain" description="AB hydrolase-1" evidence="1">
    <location>
        <begin position="14"/>
        <end position="240"/>
    </location>
</feature>
<dbReference type="Proteomes" id="UP000215224">
    <property type="component" value="Chromosome"/>
</dbReference>
<gene>
    <name evidence="2" type="ORF">BC6307_09585</name>
</gene>
<dbReference type="SUPFAM" id="SSF53474">
    <property type="entry name" value="alpha/beta-Hydrolases"/>
    <property type="match status" value="1"/>
</dbReference>
<protein>
    <recommendedName>
        <fullName evidence="1">AB hydrolase-1 domain-containing protein</fullName>
    </recommendedName>
</protein>
<dbReference type="PANTHER" id="PTHR43798:SF33">
    <property type="entry name" value="HYDROLASE, PUTATIVE (AFU_ORTHOLOGUE AFUA_2G14860)-RELATED"/>
    <property type="match status" value="1"/>
</dbReference>
<dbReference type="InterPro" id="IPR000073">
    <property type="entry name" value="AB_hydrolase_1"/>
</dbReference>
<sequence length="265" mass="30392">MYYKTIKHPSSKEWIVLFHGFGGNGTIFYKQLKAYRSNYNLLLLDLPGHGKSPLPQGVDLMEYSAQKTITILEELKICSAHFIGLSLGTIVMQEVALLNPKKIKSMILGGATPKLKKWGELLCRTSMLYPVRTLLPHMVPYKIFARVLLPKSNHADSRKAFIQEAYKLSKETYIKWIIDGVYKKTAFYKLNQHENNIPKLYISGSEDHMFLQNTIDYATKESNARMEIIPNCGHVCNIEESSKFNDLSLSFMEEVNEQKHSRQVV</sequence>
<dbReference type="Pfam" id="PF00561">
    <property type="entry name" value="Abhydrolase_1"/>
    <property type="match status" value="1"/>
</dbReference>
<reference evidence="2 3" key="1">
    <citation type="submission" date="2016-12" db="EMBL/GenBank/DDBJ databases">
        <title>The whole genome sequencing and assembly of Bacillus cohnii DSM 6307T strain.</title>
        <authorList>
            <person name="Lee Y.-J."/>
            <person name="Yi H."/>
            <person name="Bahn Y.-S."/>
            <person name="Kim J.F."/>
            <person name="Lee D.-W."/>
        </authorList>
    </citation>
    <scope>NUCLEOTIDE SEQUENCE [LARGE SCALE GENOMIC DNA]</scope>
    <source>
        <strain evidence="2 3">DSM 6307</strain>
    </source>
</reference>
<dbReference type="STRING" id="1314751.GCA_001591425_02184"/>
<dbReference type="Gene3D" id="3.40.50.1820">
    <property type="entry name" value="alpha/beta hydrolase"/>
    <property type="match status" value="1"/>
</dbReference>
<dbReference type="InterPro" id="IPR029058">
    <property type="entry name" value="AB_hydrolase_fold"/>
</dbReference>
<evidence type="ECO:0000313" key="2">
    <source>
        <dbReference type="EMBL" id="AST91515.1"/>
    </source>
</evidence>
<proteinExistence type="predicted"/>
<evidence type="ECO:0000313" key="3">
    <source>
        <dbReference type="Proteomes" id="UP000215224"/>
    </source>
</evidence>
<dbReference type="GO" id="GO:0016020">
    <property type="term" value="C:membrane"/>
    <property type="evidence" value="ECO:0007669"/>
    <property type="project" value="TreeGrafter"/>
</dbReference>
<keyword evidence="3" id="KW-1185">Reference proteome</keyword>
<dbReference type="KEGG" id="bcoh:BC6307_09585"/>
<organism evidence="2 3">
    <name type="scientific">Sutcliffiella cohnii</name>
    <dbReference type="NCBI Taxonomy" id="33932"/>
    <lineage>
        <taxon>Bacteria</taxon>
        <taxon>Bacillati</taxon>
        <taxon>Bacillota</taxon>
        <taxon>Bacilli</taxon>
        <taxon>Bacillales</taxon>
        <taxon>Bacillaceae</taxon>
        <taxon>Sutcliffiella</taxon>
    </lineage>
</organism>
<accession>A0A223KPR5</accession>
<evidence type="ECO:0000259" key="1">
    <source>
        <dbReference type="Pfam" id="PF00561"/>
    </source>
</evidence>
<dbReference type="InterPro" id="IPR050266">
    <property type="entry name" value="AB_hydrolase_sf"/>
</dbReference>
<dbReference type="RefSeq" id="WP_066415832.1">
    <property type="nucleotide sequence ID" value="NZ_CP018866.1"/>
</dbReference>